<dbReference type="GO" id="GO:0006412">
    <property type="term" value="P:translation"/>
    <property type="evidence" value="ECO:0007669"/>
    <property type="project" value="UniProtKB-UniRule"/>
</dbReference>
<dbReference type="NCBIfam" id="TIGR03953">
    <property type="entry name" value="rplD_bact"/>
    <property type="match status" value="1"/>
</dbReference>
<evidence type="ECO:0000256" key="6">
    <source>
        <dbReference type="SAM" id="MobiDB-lite"/>
    </source>
</evidence>
<feature type="region of interest" description="Disordered" evidence="6">
    <location>
        <begin position="50"/>
        <end position="83"/>
    </location>
</feature>
<dbReference type="EMBL" id="LR214951">
    <property type="protein sequence ID" value="VEU59727.1"/>
    <property type="molecule type" value="Genomic_DNA"/>
</dbReference>
<dbReference type="GO" id="GO:0019843">
    <property type="term" value="F:rRNA binding"/>
    <property type="evidence" value="ECO:0007669"/>
    <property type="project" value="UniProtKB-UniRule"/>
</dbReference>
<comment type="function">
    <text evidence="5">Forms part of the polypeptide exit tunnel.</text>
</comment>
<dbReference type="KEGG" id="mnu:NCTC10166_00711"/>
<keyword evidence="8" id="KW-1185">Reference proteome</keyword>
<sequence>MTTTNNTNTNVSTTSVSKPKFNLPEKVFGFKDFNSQTVFDVILAERASKRQGTHKVKSRAEVSGTGKKPWKQKGTGRARTGSLRTPVFVGGGRAFGPTVERNYNLKINKKVRNLAFKSALSQLGLNNQVVVDKIKLEKISTKSLIEELRKKDIDLDKLKNVLFITNDPAIYLSGRNLAKITFSKVTSISVEALIRTDLMIISEEDVKYLEGIVK</sequence>
<dbReference type="InterPro" id="IPR002136">
    <property type="entry name" value="Ribosomal_uL4"/>
</dbReference>
<evidence type="ECO:0000313" key="8">
    <source>
        <dbReference type="Proteomes" id="UP000289440"/>
    </source>
</evidence>
<keyword evidence="2 5" id="KW-0689">Ribosomal protein</keyword>
<comment type="similarity">
    <text evidence="1 5">Belongs to the universal ribosomal protein uL4 family.</text>
</comment>
<evidence type="ECO:0000256" key="2">
    <source>
        <dbReference type="ARBA" id="ARBA00022980"/>
    </source>
</evidence>
<keyword evidence="5" id="KW-0694">RNA-binding</keyword>
<dbReference type="AlphaFoldDB" id="A0A449A682"/>
<dbReference type="PANTHER" id="PTHR10746:SF6">
    <property type="entry name" value="LARGE RIBOSOMAL SUBUNIT PROTEIN UL4M"/>
    <property type="match status" value="1"/>
</dbReference>
<evidence type="ECO:0000256" key="3">
    <source>
        <dbReference type="ARBA" id="ARBA00023274"/>
    </source>
</evidence>
<name>A0A449A682_9BACT</name>
<dbReference type="InterPro" id="IPR013005">
    <property type="entry name" value="Ribosomal_uL4-like"/>
</dbReference>
<dbReference type="PANTHER" id="PTHR10746">
    <property type="entry name" value="50S RIBOSOMAL PROTEIN L4"/>
    <property type="match status" value="1"/>
</dbReference>
<evidence type="ECO:0000256" key="5">
    <source>
        <dbReference type="HAMAP-Rule" id="MF_01328"/>
    </source>
</evidence>
<gene>
    <name evidence="5 7" type="primary">rplD</name>
    <name evidence="7" type="ORF">NCTC10166_00711</name>
</gene>
<reference evidence="7 8" key="1">
    <citation type="submission" date="2019-01" db="EMBL/GenBank/DDBJ databases">
        <authorList>
            <consortium name="Pathogen Informatics"/>
        </authorList>
    </citation>
    <scope>NUCLEOTIDE SEQUENCE [LARGE SCALE GENOMIC DNA]</scope>
    <source>
        <strain evidence="7 8">NCTC10166</strain>
    </source>
</reference>
<protein>
    <recommendedName>
        <fullName evidence="4 5">Large ribosomal subunit protein uL4</fullName>
    </recommendedName>
</protein>
<comment type="function">
    <text evidence="5">One of the primary rRNA binding proteins, this protein initially binds near the 5'-end of the 23S rRNA. It is important during the early stages of 50S assembly. It makes multiple contacts with different domains of the 23S rRNA in the assembled 50S subunit and ribosome.</text>
</comment>
<evidence type="ECO:0000313" key="7">
    <source>
        <dbReference type="EMBL" id="VEU59727.1"/>
    </source>
</evidence>
<dbReference type="GO" id="GO:0003735">
    <property type="term" value="F:structural constituent of ribosome"/>
    <property type="evidence" value="ECO:0007669"/>
    <property type="project" value="InterPro"/>
</dbReference>
<dbReference type="GO" id="GO:0005840">
    <property type="term" value="C:ribosome"/>
    <property type="evidence" value="ECO:0007669"/>
    <property type="project" value="UniProtKB-KW"/>
</dbReference>
<dbReference type="GO" id="GO:1990904">
    <property type="term" value="C:ribonucleoprotein complex"/>
    <property type="evidence" value="ECO:0007669"/>
    <property type="project" value="UniProtKB-KW"/>
</dbReference>
<dbReference type="HAMAP" id="MF_01328_B">
    <property type="entry name" value="Ribosomal_uL4_B"/>
    <property type="match status" value="1"/>
</dbReference>
<dbReference type="OrthoDB" id="9803201at2"/>
<evidence type="ECO:0000256" key="1">
    <source>
        <dbReference type="ARBA" id="ARBA00010528"/>
    </source>
</evidence>
<dbReference type="InterPro" id="IPR023574">
    <property type="entry name" value="Ribosomal_uL4_dom_sf"/>
</dbReference>
<dbReference type="Gene3D" id="3.40.1370.10">
    <property type="match status" value="1"/>
</dbReference>
<dbReference type="SUPFAM" id="SSF52166">
    <property type="entry name" value="Ribosomal protein L4"/>
    <property type="match status" value="1"/>
</dbReference>
<dbReference type="Proteomes" id="UP000289440">
    <property type="component" value="Chromosome"/>
</dbReference>
<proteinExistence type="inferred from homology"/>
<dbReference type="RefSeq" id="WP_129720098.1">
    <property type="nucleotide sequence ID" value="NZ_LR214951.1"/>
</dbReference>
<accession>A0A449A682</accession>
<dbReference type="Pfam" id="PF00573">
    <property type="entry name" value="Ribosomal_L4"/>
    <property type="match status" value="1"/>
</dbReference>
<keyword evidence="3 5" id="KW-0687">Ribonucleoprotein</keyword>
<evidence type="ECO:0000256" key="4">
    <source>
        <dbReference type="ARBA" id="ARBA00035244"/>
    </source>
</evidence>
<comment type="subunit">
    <text evidence="5">Part of the 50S ribosomal subunit.</text>
</comment>
<organism evidence="7 8">
    <name type="scientific">Mesomycoplasma neurolyticum</name>
    <dbReference type="NCBI Taxonomy" id="2120"/>
    <lineage>
        <taxon>Bacteria</taxon>
        <taxon>Bacillati</taxon>
        <taxon>Mycoplasmatota</taxon>
        <taxon>Mycoplasmoidales</taxon>
        <taxon>Metamycoplasmataceae</taxon>
        <taxon>Mesomycoplasma</taxon>
    </lineage>
</organism>
<keyword evidence="5" id="KW-0699">rRNA-binding</keyword>